<reference evidence="5 6" key="1">
    <citation type="submission" date="2023-07" db="EMBL/GenBank/DDBJ databases">
        <title>Genomic Encyclopedia of Type Strains, Phase IV (KMG-IV): sequencing the most valuable type-strain genomes for metagenomic binning, comparative biology and taxonomic classification.</title>
        <authorList>
            <person name="Goeker M."/>
        </authorList>
    </citation>
    <scope>NUCLEOTIDE SEQUENCE [LARGE SCALE GENOMIC DNA]</scope>
    <source>
        <strain evidence="5 6">DSM 11549</strain>
    </source>
</reference>
<evidence type="ECO:0000256" key="1">
    <source>
        <dbReference type="ARBA" id="ARBA00005199"/>
    </source>
</evidence>
<sequence length="246" mass="26260">MGDLSKPPFLDKTLHALFLDFDGTLVGFADDPDGITLEPGTLERLSALEERQGGAVALISGRALSSIDRFLSPLAFPAAGVHGQEVRYTAGGEVVTAPPPEDLATARERLQAEIGPGDKLRIEDKETALVVHYRTAPEEADRAERLGEEAVAGCSDLRLVKGHAIVEIRPSGVDKGKAIAKLMQRDPFSGRKAVFIGDDTTDEDGFEWVASAGGFGIKVGSGETAAKYRLDDVAAVHRWLDAVARQ</sequence>
<dbReference type="InterPro" id="IPR044651">
    <property type="entry name" value="OTSB-like"/>
</dbReference>
<dbReference type="Proteomes" id="UP001230253">
    <property type="component" value="Unassembled WGS sequence"/>
</dbReference>
<dbReference type="SUPFAM" id="SSF56784">
    <property type="entry name" value="HAD-like"/>
    <property type="match status" value="1"/>
</dbReference>
<name>A0ABU0C5F5_9BRAD</name>
<dbReference type="EC" id="3.1.3.12" evidence="4"/>
<dbReference type="EMBL" id="JAUSUK010000001">
    <property type="protein sequence ID" value="MDQ0325755.1"/>
    <property type="molecule type" value="Genomic_DNA"/>
</dbReference>
<dbReference type="InterPro" id="IPR006379">
    <property type="entry name" value="HAD-SF_hydro_IIB"/>
</dbReference>
<comment type="caution">
    <text evidence="5">The sequence shown here is derived from an EMBL/GenBank/DDBJ whole genome shotgun (WGS) entry which is preliminary data.</text>
</comment>
<evidence type="ECO:0000256" key="2">
    <source>
        <dbReference type="ARBA" id="ARBA00008770"/>
    </source>
</evidence>
<dbReference type="Gene3D" id="3.40.50.1000">
    <property type="entry name" value="HAD superfamily/HAD-like"/>
    <property type="match status" value="1"/>
</dbReference>
<evidence type="ECO:0000313" key="6">
    <source>
        <dbReference type="Proteomes" id="UP001230253"/>
    </source>
</evidence>
<comment type="cofactor">
    <cofactor evidence="4">
        <name>Mg(2+)</name>
        <dbReference type="ChEBI" id="CHEBI:18420"/>
    </cofactor>
</comment>
<dbReference type="PANTHER" id="PTHR43768">
    <property type="entry name" value="TREHALOSE 6-PHOSPHATE PHOSPHATASE"/>
    <property type="match status" value="1"/>
</dbReference>
<keyword evidence="4" id="KW-0479">Metal-binding</keyword>
<proteinExistence type="inferred from homology"/>
<dbReference type="GO" id="GO:0004805">
    <property type="term" value="F:trehalose-phosphatase activity"/>
    <property type="evidence" value="ECO:0007669"/>
    <property type="project" value="UniProtKB-EC"/>
</dbReference>
<dbReference type="RefSeq" id="WP_307153920.1">
    <property type="nucleotide sequence ID" value="NZ_JAUSUK010000001.1"/>
</dbReference>
<evidence type="ECO:0000313" key="5">
    <source>
        <dbReference type="EMBL" id="MDQ0325755.1"/>
    </source>
</evidence>
<comment type="function">
    <text evidence="4">Removes the phosphate from trehalose 6-phosphate to produce free trehalose.</text>
</comment>
<dbReference type="NCBIfam" id="TIGR00685">
    <property type="entry name" value="T6PP"/>
    <property type="match status" value="1"/>
</dbReference>
<evidence type="ECO:0000256" key="4">
    <source>
        <dbReference type="RuleBase" id="RU361117"/>
    </source>
</evidence>
<keyword evidence="4" id="KW-0460">Magnesium</keyword>
<dbReference type="Pfam" id="PF02358">
    <property type="entry name" value="Trehalose_PPase"/>
    <property type="match status" value="1"/>
</dbReference>
<comment type="similarity">
    <text evidence="2 4">Belongs to the trehalose phosphatase family.</text>
</comment>
<dbReference type="CDD" id="cd01627">
    <property type="entry name" value="HAD_TPP"/>
    <property type="match status" value="1"/>
</dbReference>
<keyword evidence="3 4" id="KW-0378">Hydrolase</keyword>
<organism evidence="5 6">
    <name type="scientific">Rhodopseudomonas julia</name>
    <dbReference type="NCBI Taxonomy" id="200617"/>
    <lineage>
        <taxon>Bacteria</taxon>
        <taxon>Pseudomonadati</taxon>
        <taxon>Pseudomonadota</taxon>
        <taxon>Alphaproteobacteria</taxon>
        <taxon>Hyphomicrobiales</taxon>
        <taxon>Nitrobacteraceae</taxon>
        <taxon>Rhodopseudomonas</taxon>
    </lineage>
</organism>
<comment type="pathway">
    <text evidence="1 4">Glycan biosynthesis; trehalose biosynthesis.</text>
</comment>
<accession>A0ABU0C5F5</accession>
<keyword evidence="6" id="KW-1185">Reference proteome</keyword>
<gene>
    <name evidence="5" type="ORF">J2R99_001604</name>
</gene>
<comment type="catalytic activity">
    <reaction evidence="4">
        <text>alpha,alpha-trehalose 6-phosphate + H2O = alpha,alpha-trehalose + phosphate</text>
        <dbReference type="Rhea" id="RHEA:23420"/>
        <dbReference type="ChEBI" id="CHEBI:15377"/>
        <dbReference type="ChEBI" id="CHEBI:16551"/>
        <dbReference type="ChEBI" id="CHEBI:43474"/>
        <dbReference type="ChEBI" id="CHEBI:58429"/>
        <dbReference type="EC" id="3.1.3.12"/>
    </reaction>
</comment>
<dbReference type="NCBIfam" id="TIGR01484">
    <property type="entry name" value="HAD-SF-IIB"/>
    <property type="match status" value="1"/>
</dbReference>
<dbReference type="PANTHER" id="PTHR43768:SF3">
    <property type="entry name" value="TREHALOSE 6-PHOSPHATE PHOSPHATASE"/>
    <property type="match status" value="1"/>
</dbReference>
<dbReference type="InterPro" id="IPR023214">
    <property type="entry name" value="HAD_sf"/>
</dbReference>
<dbReference type="Gene3D" id="3.30.70.1020">
    <property type="entry name" value="Trehalose-6-phosphate phosphatase related protein, domain 2"/>
    <property type="match status" value="1"/>
</dbReference>
<dbReference type="InterPro" id="IPR003337">
    <property type="entry name" value="Trehalose_PPase"/>
</dbReference>
<protein>
    <recommendedName>
        <fullName evidence="4">Trehalose 6-phosphate phosphatase</fullName>
        <ecNumber evidence="4">3.1.3.12</ecNumber>
    </recommendedName>
</protein>
<evidence type="ECO:0000256" key="3">
    <source>
        <dbReference type="ARBA" id="ARBA00022801"/>
    </source>
</evidence>
<dbReference type="InterPro" id="IPR036412">
    <property type="entry name" value="HAD-like_sf"/>
</dbReference>